<dbReference type="Pfam" id="PF01494">
    <property type="entry name" value="FAD_binding_3"/>
    <property type="match status" value="1"/>
</dbReference>
<dbReference type="SUPFAM" id="SSF51905">
    <property type="entry name" value="FAD/NAD(P)-binding domain"/>
    <property type="match status" value="1"/>
</dbReference>
<name>A0ABQ2VAD5_9ACTN</name>
<dbReference type="PANTHER" id="PTHR43004:SF3">
    <property type="entry name" value="P-HYDROXYBENZOATE HYDROXYLASE"/>
    <property type="match status" value="1"/>
</dbReference>
<dbReference type="EMBL" id="BMRP01000017">
    <property type="protein sequence ID" value="GGU76187.1"/>
    <property type="molecule type" value="Genomic_DNA"/>
</dbReference>
<comment type="caution">
    <text evidence="5">The sequence shown here is derived from an EMBL/GenBank/DDBJ whole genome shotgun (WGS) entry which is preliminary data.</text>
</comment>
<keyword evidence="1" id="KW-0285">Flavoprotein</keyword>
<keyword evidence="6" id="KW-1185">Reference proteome</keyword>
<evidence type="ECO:0000313" key="5">
    <source>
        <dbReference type="EMBL" id="GGU76187.1"/>
    </source>
</evidence>
<accession>A0ABQ2VAD5</accession>
<evidence type="ECO:0000259" key="4">
    <source>
        <dbReference type="Pfam" id="PF01494"/>
    </source>
</evidence>
<dbReference type="PRINTS" id="PR00420">
    <property type="entry name" value="RNGMNOXGNASE"/>
</dbReference>
<evidence type="ECO:0000256" key="1">
    <source>
        <dbReference type="ARBA" id="ARBA00022630"/>
    </source>
</evidence>
<dbReference type="SUPFAM" id="SSF54373">
    <property type="entry name" value="FAD-linked reductases, C-terminal domain"/>
    <property type="match status" value="1"/>
</dbReference>
<dbReference type="NCBIfam" id="NF006091">
    <property type="entry name" value="PRK08243.1"/>
    <property type="match status" value="1"/>
</dbReference>
<reference evidence="6" key="1">
    <citation type="journal article" date="2019" name="Int. J. Syst. Evol. Microbiol.">
        <title>The Global Catalogue of Microorganisms (GCM) 10K type strain sequencing project: providing services to taxonomists for standard genome sequencing and annotation.</title>
        <authorList>
            <consortium name="The Broad Institute Genomics Platform"/>
            <consortium name="The Broad Institute Genome Sequencing Center for Infectious Disease"/>
            <person name="Wu L."/>
            <person name="Ma J."/>
        </authorList>
    </citation>
    <scope>NUCLEOTIDE SEQUENCE [LARGE SCALE GENOMIC DNA]</scope>
    <source>
        <strain evidence="6">JCM 3399</strain>
    </source>
</reference>
<evidence type="ECO:0000313" key="6">
    <source>
        <dbReference type="Proteomes" id="UP000654471"/>
    </source>
</evidence>
<dbReference type="InterPro" id="IPR050641">
    <property type="entry name" value="RIFMO-like"/>
</dbReference>
<keyword evidence="2" id="KW-0274">FAD</keyword>
<evidence type="ECO:0000256" key="3">
    <source>
        <dbReference type="SAM" id="MobiDB-lite"/>
    </source>
</evidence>
<dbReference type="PANTHER" id="PTHR43004">
    <property type="entry name" value="TRK SYSTEM POTASSIUM UPTAKE PROTEIN"/>
    <property type="match status" value="1"/>
</dbReference>
<dbReference type="Gene3D" id="3.30.9.10">
    <property type="entry name" value="D-Amino Acid Oxidase, subunit A, domain 2"/>
    <property type="match status" value="1"/>
</dbReference>
<dbReference type="InterPro" id="IPR002938">
    <property type="entry name" value="FAD-bd"/>
</dbReference>
<protein>
    <submittedName>
        <fullName evidence="5">4-hydroxybenzoate 3-monooxygenase</fullName>
    </submittedName>
</protein>
<dbReference type="Proteomes" id="UP000654471">
    <property type="component" value="Unassembled WGS sequence"/>
</dbReference>
<organism evidence="5 6">
    <name type="scientific">Streptomyces albospinus</name>
    <dbReference type="NCBI Taxonomy" id="285515"/>
    <lineage>
        <taxon>Bacteria</taxon>
        <taxon>Bacillati</taxon>
        <taxon>Actinomycetota</taxon>
        <taxon>Actinomycetes</taxon>
        <taxon>Kitasatosporales</taxon>
        <taxon>Streptomycetaceae</taxon>
        <taxon>Streptomyces</taxon>
    </lineage>
</organism>
<evidence type="ECO:0000256" key="2">
    <source>
        <dbReference type="ARBA" id="ARBA00022827"/>
    </source>
</evidence>
<dbReference type="InterPro" id="IPR036188">
    <property type="entry name" value="FAD/NAD-bd_sf"/>
</dbReference>
<dbReference type="Gene3D" id="3.50.50.60">
    <property type="entry name" value="FAD/NAD(P)-binding domain"/>
    <property type="match status" value="1"/>
</dbReference>
<proteinExistence type="predicted"/>
<feature type="region of interest" description="Disordered" evidence="3">
    <location>
        <begin position="1"/>
        <end position="23"/>
    </location>
</feature>
<sequence length="421" mass="45237">MTSPSSSHPPAATSASADPSVPSAPFTRSGTSVVIVGAGPAGLTVANVLRAAGVDCVLLEAESREFIERRPRAGFIEEWAVRALARQGLAGGLLERAETQAEFEFRFGGERHAIRTARLSGRRHFVYPQPLLVSDLLASYVEGAGGEARFGVRDVRLHDVEGSAPAVSYRDPVTGERYRLDCDIIVGADGARGVCRAAIPAERAVITRYDHGVAWLAVLAQAPPSADGVVFGIHERGLGAHMARSREITRYYLEVPSGDDAGDWPDERVWEELHIRLAARGARPLTEGPLSEKTVLDMHNYVVEPMAYGRLYLAGDAAHLVAPIAAKGMNLAINDALLLGEALIARSKGDDRGLAGYSEACLRRVWQYLEFSQWLSEVLHGASSGDRFRAGTASARLRRLLGSESAAKAFAGLYIGEESDL</sequence>
<feature type="domain" description="FAD-binding" evidence="4">
    <location>
        <begin position="31"/>
        <end position="372"/>
    </location>
</feature>
<gene>
    <name evidence="5" type="ORF">GCM10010211_47720</name>
</gene>